<keyword evidence="7 8" id="KW-0802">TPR repeat</keyword>
<evidence type="ECO:0000259" key="9">
    <source>
        <dbReference type="Pfam" id="PF13844"/>
    </source>
</evidence>
<gene>
    <name evidence="10" type="ORF">CINCED_3A012830</name>
</gene>
<dbReference type="PROSITE" id="PS50005">
    <property type="entry name" value="TPR"/>
    <property type="match status" value="3"/>
</dbReference>
<keyword evidence="11" id="KW-1185">Reference proteome</keyword>
<comment type="pathway">
    <text evidence="1">Protein modification; protein glycosylation.</text>
</comment>
<dbReference type="EC" id="2.4.1.255" evidence="3"/>
<dbReference type="Gene3D" id="3.40.50.11380">
    <property type="match status" value="1"/>
</dbReference>
<evidence type="ECO:0000256" key="1">
    <source>
        <dbReference type="ARBA" id="ARBA00004922"/>
    </source>
</evidence>
<evidence type="ECO:0000256" key="3">
    <source>
        <dbReference type="ARBA" id="ARBA00011970"/>
    </source>
</evidence>
<dbReference type="SMART" id="SM00028">
    <property type="entry name" value="TPR"/>
    <property type="match status" value="7"/>
</dbReference>
<evidence type="ECO:0000313" key="11">
    <source>
        <dbReference type="Proteomes" id="UP000325440"/>
    </source>
</evidence>
<feature type="domain" description="O-GlcNAc transferase C-terminal" evidence="9">
    <location>
        <begin position="478"/>
        <end position="598"/>
    </location>
</feature>
<dbReference type="Pfam" id="PF13174">
    <property type="entry name" value="TPR_6"/>
    <property type="match status" value="1"/>
</dbReference>
<evidence type="ECO:0000256" key="2">
    <source>
        <dbReference type="ARBA" id="ARBA00005386"/>
    </source>
</evidence>
<dbReference type="PANTHER" id="PTHR44366">
    <property type="entry name" value="UDP-N-ACETYLGLUCOSAMINE--PEPTIDE N-ACETYLGLUCOSAMINYLTRANSFERASE 110 KDA SUBUNIT"/>
    <property type="match status" value="1"/>
</dbReference>
<reference evidence="10 11" key="1">
    <citation type="submission" date="2019-08" db="EMBL/GenBank/DDBJ databases">
        <authorList>
            <person name="Alioto T."/>
            <person name="Alioto T."/>
            <person name="Gomez Garrido J."/>
        </authorList>
    </citation>
    <scope>NUCLEOTIDE SEQUENCE [LARGE SCALE GENOMIC DNA]</scope>
</reference>
<sequence>METSSLMAFMYELVLLRSEIFESAISFFEKKNYASTQEMCAILNVLQPNNLKVLLLLSLSYFMQGKYKKAIEILDKIPDKHLKYIKKLNYFVLNYLEKYQYPEASNDLVVCKKLDIIDKTSFYLKIAIQIFPRINFDISPILGDTYFHNGNILSAVKTYSLYLKDQSDNPVLLHDMGLIYLNHFNNAAAAQPLFKLCVDLDKRNTLYYESLISVYQQLDKKDLAFKTALSCAEVYMLNNDYIGAMNALLCASNLFPENYYPYWKMGLIFCKLDDDHNALMRFEDAKRMKPNFSLIYFNIANVYEKMNRLEEAEELYYKTLYFNPKHCDTYHKLIALKQRSGHIDDVITLYDLMLNHSVSDKFVIHKELANYFYNEVGNLKEAFNHFVKALEICDTDLNTYLALGTLSFKLNYRNAALNYFLKVLELFPDCLAPHLYIGYIYKERKQFNEAINEFKKVLNLHPNHPDAYCFLMECRRHICKFTIFDETNLQKLKDIVFHQLTNNEVPTISLQHSLLCNFESEVLIEIASILAKQYADKPYVQRSLYPGYVHDISVSNSCIRIGYIYTDSSSHPTKELVRSIRKLHDRNKFEVFCYSLSPINRLR</sequence>
<evidence type="ECO:0000256" key="4">
    <source>
        <dbReference type="ARBA" id="ARBA00022676"/>
    </source>
</evidence>
<dbReference type="InterPro" id="IPR029489">
    <property type="entry name" value="OGT/SEC/SPY_C"/>
</dbReference>
<dbReference type="Pfam" id="PF00515">
    <property type="entry name" value="TPR_1"/>
    <property type="match status" value="1"/>
</dbReference>
<name>A0A5E4MBS2_9HEMI</name>
<dbReference type="Proteomes" id="UP000325440">
    <property type="component" value="Unassembled WGS sequence"/>
</dbReference>
<evidence type="ECO:0000256" key="5">
    <source>
        <dbReference type="ARBA" id="ARBA00022679"/>
    </source>
</evidence>
<dbReference type="UniPathway" id="UPA00378"/>
<feature type="repeat" description="TPR" evidence="8">
    <location>
        <begin position="397"/>
        <end position="430"/>
    </location>
</feature>
<dbReference type="PANTHER" id="PTHR44366:SF1">
    <property type="entry name" value="UDP-N-ACETYLGLUCOSAMINE--PEPTIDE N-ACETYLGLUCOSAMINYLTRANSFERASE 110 KDA SUBUNIT"/>
    <property type="match status" value="1"/>
</dbReference>
<organism evidence="10 11">
    <name type="scientific">Cinara cedri</name>
    <dbReference type="NCBI Taxonomy" id="506608"/>
    <lineage>
        <taxon>Eukaryota</taxon>
        <taxon>Metazoa</taxon>
        <taxon>Ecdysozoa</taxon>
        <taxon>Arthropoda</taxon>
        <taxon>Hexapoda</taxon>
        <taxon>Insecta</taxon>
        <taxon>Pterygota</taxon>
        <taxon>Neoptera</taxon>
        <taxon>Paraneoptera</taxon>
        <taxon>Hemiptera</taxon>
        <taxon>Sternorrhyncha</taxon>
        <taxon>Aphidomorpha</taxon>
        <taxon>Aphidoidea</taxon>
        <taxon>Aphididae</taxon>
        <taxon>Lachninae</taxon>
        <taxon>Cinara</taxon>
    </lineage>
</organism>
<dbReference type="InterPro" id="IPR011990">
    <property type="entry name" value="TPR-like_helical_dom_sf"/>
</dbReference>
<dbReference type="GO" id="GO:0006493">
    <property type="term" value="P:protein O-linked glycosylation"/>
    <property type="evidence" value="ECO:0007669"/>
    <property type="project" value="InterPro"/>
</dbReference>
<dbReference type="OrthoDB" id="6581765at2759"/>
<dbReference type="InterPro" id="IPR019734">
    <property type="entry name" value="TPR_rpt"/>
</dbReference>
<comment type="similarity">
    <text evidence="2">Belongs to the glycosyltransferase 41 family. O-GlcNAc transferase subfamily.</text>
</comment>
<dbReference type="GO" id="GO:0097363">
    <property type="term" value="F:protein O-acetylglucosaminyltransferase activity"/>
    <property type="evidence" value="ECO:0007669"/>
    <property type="project" value="UniProtKB-EC"/>
</dbReference>
<accession>A0A5E4MBS2</accession>
<dbReference type="Pfam" id="PF13414">
    <property type="entry name" value="TPR_11"/>
    <property type="match status" value="1"/>
</dbReference>
<evidence type="ECO:0000256" key="7">
    <source>
        <dbReference type="ARBA" id="ARBA00022803"/>
    </source>
</evidence>
<dbReference type="Pfam" id="PF13844">
    <property type="entry name" value="Glyco_transf_41"/>
    <property type="match status" value="1"/>
</dbReference>
<dbReference type="InterPro" id="IPR037919">
    <property type="entry name" value="OGT"/>
</dbReference>
<evidence type="ECO:0000313" key="10">
    <source>
        <dbReference type="EMBL" id="VVC29703.1"/>
    </source>
</evidence>
<dbReference type="EMBL" id="CABPRJ010000497">
    <property type="protein sequence ID" value="VVC29703.1"/>
    <property type="molecule type" value="Genomic_DNA"/>
</dbReference>
<dbReference type="AlphaFoldDB" id="A0A5E4MBS2"/>
<feature type="repeat" description="TPR" evidence="8">
    <location>
        <begin position="293"/>
        <end position="326"/>
    </location>
</feature>
<protein>
    <recommendedName>
        <fullName evidence="3">protein O-GlcNAc transferase</fullName>
        <ecNumber evidence="3">2.4.1.255</ecNumber>
    </recommendedName>
</protein>
<dbReference type="Pfam" id="PF13181">
    <property type="entry name" value="TPR_8"/>
    <property type="match status" value="1"/>
</dbReference>
<evidence type="ECO:0000256" key="8">
    <source>
        <dbReference type="PROSITE-ProRule" id="PRU00339"/>
    </source>
</evidence>
<proteinExistence type="inferred from homology"/>
<keyword evidence="6" id="KW-0677">Repeat</keyword>
<evidence type="ECO:0000256" key="6">
    <source>
        <dbReference type="ARBA" id="ARBA00022737"/>
    </source>
</evidence>
<keyword evidence="4" id="KW-0328">Glycosyltransferase</keyword>
<feature type="repeat" description="TPR" evidence="8">
    <location>
        <begin position="431"/>
        <end position="464"/>
    </location>
</feature>
<keyword evidence="5 10" id="KW-0808">Transferase</keyword>
<dbReference type="SUPFAM" id="SSF48452">
    <property type="entry name" value="TPR-like"/>
    <property type="match status" value="2"/>
</dbReference>
<dbReference type="Gene3D" id="1.25.40.10">
    <property type="entry name" value="Tetratricopeptide repeat domain"/>
    <property type="match status" value="5"/>
</dbReference>